<dbReference type="Proteomes" id="UP000231501">
    <property type="component" value="Unassembled WGS sequence"/>
</dbReference>
<comment type="subcellular location">
    <subcellularLocation>
        <location evidence="1">Cell membrane</location>
        <topology evidence="1">Multi-pass membrane protein</topology>
    </subcellularLocation>
</comment>
<evidence type="ECO:0000256" key="6">
    <source>
        <dbReference type="SAM" id="Phobius"/>
    </source>
</evidence>
<name>A0A2G9C2U2_9BURK</name>
<organism evidence="7 8">
    <name type="scientific">Roseateles chitinivorans</name>
    <dbReference type="NCBI Taxonomy" id="2917965"/>
    <lineage>
        <taxon>Bacteria</taxon>
        <taxon>Pseudomonadati</taxon>
        <taxon>Pseudomonadota</taxon>
        <taxon>Betaproteobacteria</taxon>
        <taxon>Burkholderiales</taxon>
        <taxon>Sphaerotilaceae</taxon>
        <taxon>Roseateles</taxon>
    </lineage>
</organism>
<proteinExistence type="predicted"/>
<dbReference type="CDD" id="cd06580">
    <property type="entry name" value="TM_PBP1_transp_TpRbsC_like"/>
    <property type="match status" value="1"/>
</dbReference>
<evidence type="ECO:0000256" key="1">
    <source>
        <dbReference type="ARBA" id="ARBA00004651"/>
    </source>
</evidence>
<feature type="transmembrane region" description="Helical" evidence="6">
    <location>
        <begin position="23"/>
        <end position="48"/>
    </location>
</feature>
<keyword evidence="5 6" id="KW-0472">Membrane</keyword>
<feature type="transmembrane region" description="Helical" evidence="6">
    <location>
        <begin position="267"/>
        <end position="290"/>
    </location>
</feature>
<dbReference type="InterPro" id="IPR001851">
    <property type="entry name" value="ABC_transp_permease"/>
</dbReference>
<accession>A0A2G9C2U2</accession>
<dbReference type="RefSeq" id="WP_099864221.1">
    <property type="nucleotide sequence ID" value="NZ_PEOG01000107.1"/>
</dbReference>
<evidence type="ECO:0000313" key="7">
    <source>
        <dbReference type="EMBL" id="PIM50692.1"/>
    </source>
</evidence>
<protein>
    <submittedName>
        <fullName evidence="7">ABC transporter permease</fullName>
    </submittedName>
</protein>
<dbReference type="PANTHER" id="PTHR47089">
    <property type="entry name" value="ABC TRANSPORTER, PERMEASE PROTEIN"/>
    <property type="match status" value="1"/>
</dbReference>
<comment type="caution">
    <text evidence="7">The sequence shown here is derived from an EMBL/GenBank/DDBJ whole genome shotgun (WGS) entry which is preliminary data.</text>
</comment>
<dbReference type="EMBL" id="PEOG01000107">
    <property type="protein sequence ID" value="PIM50692.1"/>
    <property type="molecule type" value="Genomic_DNA"/>
</dbReference>
<dbReference type="Pfam" id="PF02653">
    <property type="entry name" value="BPD_transp_2"/>
    <property type="match status" value="1"/>
</dbReference>
<evidence type="ECO:0000256" key="2">
    <source>
        <dbReference type="ARBA" id="ARBA00022475"/>
    </source>
</evidence>
<keyword evidence="2" id="KW-1003">Cell membrane</keyword>
<evidence type="ECO:0000313" key="8">
    <source>
        <dbReference type="Proteomes" id="UP000231501"/>
    </source>
</evidence>
<keyword evidence="3 6" id="KW-0812">Transmembrane</keyword>
<dbReference type="GO" id="GO:0005886">
    <property type="term" value="C:plasma membrane"/>
    <property type="evidence" value="ECO:0007669"/>
    <property type="project" value="UniProtKB-SubCell"/>
</dbReference>
<evidence type="ECO:0000256" key="3">
    <source>
        <dbReference type="ARBA" id="ARBA00022692"/>
    </source>
</evidence>
<evidence type="ECO:0000256" key="5">
    <source>
        <dbReference type="ARBA" id="ARBA00023136"/>
    </source>
</evidence>
<dbReference type="PANTHER" id="PTHR47089:SF1">
    <property type="entry name" value="GUANOSINE ABC TRANSPORTER PERMEASE PROTEIN NUPP"/>
    <property type="match status" value="1"/>
</dbReference>
<keyword evidence="4 6" id="KW-1133">Transmembrane helix</keyword>
<feature type="transmembrane region" description="Helical" evidence="6">
    <location>
        <begin position="169"/>
        <end position="187"/>
    </location>
</feature>
<sequence length="389" mass="40477">MSAAPPAYRAARRAGLAPLLRRAGAGIGTLPLSLAAALLVGFALTALVSDEPLRAWLALLTGPLPEFHLGAHGWEARRVVLFGAAIEDAITLALLGLAIALPFRARQFTLGADGQMFLGALAAVATSLALAAWPAAIVLPASLLAAMVVGGTWGLLPGWMKVRHGASEIVTSLMLNLVAVQLFRLILSEWMSDPGAGFIATPVLPPAAALAPLIPGTHVSAMLIAVPLLAWAAQAMLDRTSAGYALRAVGQAPDFARRMGLPVARTVMLSTALGGLFAGLAGLHVSHALLGRLPVDLPAGLGYEGLVVALLARNQPRAIPMAALLYAYLRAGGQAMERGTDVPREMVLVIQALIILFVVSERLWPRLAEGLARWRARGHHALPSPGAVS</sequence>
<dbReference type="OrthoDB" id="9809785at2"/>
<feature type="transmembrane region" description="Helical" evidence="6">
    <location>
        <begin position="139"/>
        <end position="157"/>
    </location>
</feature>
<feature type="transmembrane region" description="Helical" evidence="6">
    <location>
        <begin position="79"/>
        <end position="103"/>
    </location>
</feature>
<reference evidence="7 8" key="1">
    <citation type="submission" date="2017-11" db="EMBL/GenBank/DDBJ databases">
        <title>Draft genome sequence of Mitsuaria sp. HWN-4.</title>
        <authorList>
            <person name="Gundlapally S.R."/>
        </authorList>
    </citation>
    <scope>NUCLEOTIDE SEQUENCE [LARGE SCALE GENOMIC DNA]</scope>
    <source>
        <strain evidence="7 8">HWN-4</strain>
    </source>
</reference>
<feature type="transmembrane region" description="Helical" evidence="6">
    <location>
        <begin position="207"/>
        <end position="231"/>
    </location>
</feature>
<feature type="transmembrane region" description="Helical" evidence="6">
    <location>
        <begin position="115"/>
        <end position="133"/>
    </location>
</feature>
<gene>
    <name evidence="7" type="ORF">CS062_23655</name>
</gene>
<keyword evidence="8" id="KW-1185">Reference proteome</keyword>
<dbReference type="GO" id="GO:0022857">
    <property type="term" value="F:transmembrane transporter activity"/>
    <property type="evidence" value="ECO:0007669"/>
    <property type="project" value="InterPro"/>
</dbReference>
<dbReference type="AlphaFoldDB" id="A0A2G9C2U2"/>
<evidence type="ECO:0000256" key="4">
    <source>
        <dbReference type="ARBA" id="ARBA00022989"/>
    </source>
</evidence>